<dbReference type="Pfam" id="PF10604">
    <property type="entry name" value="Polyketide_cyc2"/>
    <property type="match status" value="1"/>
</dbReference>
<dbReference type="InterPro" id="IPR023393">
    <property type="entry name" value="START-like_dom_sf"/>
</dbReference>
<gene>
    <name evidence="1" type="ORF">Ssi02_33240</name>
</gene>
<dbReference type="EMBL" id="BOOW01000020">
    <property type="protein sequence ID" value="GII93093.1"/>
    <property type="molecule type" value="Genomic_DNA"/>
</dbReference>
<comment type="caution">
    <text evidence="1">The sequence shown here is derived from an EMBL/GenBank/DDBJ whole genome shotgun (WGS) entry which is preliminary data.</text>
</comment>
<dbReference type="InterPro" id="IPR019587">
    <property type="entry name" value="Polyketide_cyclase/dehydratase"/>
</dbReference>
<dbReference type="CDD" id="cd07814">
    <property type="entry name" value="SRPBCC_CalC_Aha1-like"/>
    <property type="match status" value="1"/>
</dbReference>
<evidence type="ECO:0008006" key="3">
    <source>
        <dbReference type="Google" id="ProtNLM"/>
    </source>
</evidence>
<evidence type="ECO:0000313" key="1">
    <source>
        <dbReference type="EMBL" id="GII93093.1"/>
    </source>
</evidence>
<sequence length="251" mass="27869">MPNVGREWEQYDEVEVDATPEQVWEAIATGPGYDSWFMGRTELDPGEGGAVRTDLGGYVMESTITEWEPLRRFAFRGDESPDGRFIAFQFFIEGRERSGTTLRLVTNGFLPGDDWEAEFEAMRIGGAMYFATLVAYLTHFAGRTATPITVSAPAVPYAVAVFERLPEALGLAAEPAVGDRTRVAPDGLPEIDGVVDFVNRDAIGIRTHDALYRFVRGFDGPMVVTHHVFAESVDRKEAEQAWRAWLARLSA</sequence>
<proteinExistence type="predicted"/>
<dbReference type="AlphaFoldDB" id="A0A919V741"/>
<evidence type="ECO:0000313" key="2">
    <source>
        <dbReference type="Proteomes" id="UP000606172"/>
    </source>
</evidence>
<protein>
    <recommendedName>
        <fullName evidence="3">SRPBCC domain-containing protein</fullName>
    </recommendedName>
</protein>
<name>A0A919V741_9ACTN</name>
<organism evidence="1 2">
    <name type="scientific">Sinosporangium siamense</name>
    <dbReference type="NCBI Taxonomy" id="1367973"/>
    <lineage>
        <taxon>Bacteria</taxon>
        <taxon>Bacillati</taxon>
        <taxon>Actinomycetota</taxon>
        <taxon>Actinomycetes</taxon>
        <taxon>Streptosporangiales</taxon>
        <taxon>Streptosporangiaceae</taxon>
        <taxon>Sinosporangium</taxon>
    </lineage>
</organism>
<dbReference type="SUPFAM" id="SSF55961">
    <property type="entry name" value="Bet v1-like"/>
    <property type="match status" value="1"/>
</dbReference>
<accession>A0A919V741</accession>
<keyword evidence="2" id="KW-1185">Reference proteome</keyword>
<dbReference type="Proteomes" id="UP000606172">
    <property type="component" value="Unassembled WGS sequence"/>
</dbReference>
<dbReference type="Gene3D" id="3.30.530.20">
    <property type="match status" value="1"/>
</dbReference>
<reference evidence="1" key="1">
    <citation type="submission" date="2021-01" db="EMBL/GenBank/DDBJ databases">
        <title>Whole genome shotgun sequence of Sinosporangium siamense NBRC 109515.</title>
        <authorList>
            <person name="Komaki H."/>
            <person name="Tamura T."/>
        </authorList>
    </citation>
    <scope>NUCLEOTIDE SEQUENCE</scope>
    <source>
        <strain evidence="1">NBRC 109515</strain>
    </source>
</reference>